<proteinExistence type="predicted"/>
<accession>A0A5C5YS39</accession>
<dbReference type="EMBL" id="SJPO01000003">
    <property type="protein sequence ID" value="TWT77666.1"/>
    <property type="molecule type" value="Genomic_DNA"/>
</dbReference>
<evidence type="ECO:0000313" key="3">
    <source>
        <dbReference type="Proteomes" id="UP000318478"/>
    </source>
</evidence>
<dbReference type="OrthoDB" id="228501at2"/>
<organism evidence="2 3">
    <name type="scientific">Posidoniimonas polymericola</name>
    <dbReference type="NCBI Taxonomy" id="2528002"/>
    <lineage>
        <taxon>Bacteria</taxon>
        <taxon>Pseudomonadati</taxon>
        <taxon>Planctomycetota</taxon>
        <taxon>Planctomycetia</taxon>
        <taxon>Pirellulales</taxon>
        <taxon>Lacipirellulaceae</taxon>
        <taxon>Posidoniimonas</taxon>
    </lineage>
</organism>
<dbReference type="RefSeq" id="WP_146585383.1">
    <property type="nucleotide sequence ID" value="NZ_SJPO01000003.1"/>
</dbReference>
<sequence>MGRYFMPTAYTTLAYLPRGVVSLAARLFGGNAMGCCAGWIACGAALTACGASGADPTPIYDSGWSVASPTLPQDSASLASPLGPSRVPADRFVGPRTLEKLHLPSREPQQDSDLQWRPVRTAQRPGAGPQHDGVLPPLPLGDEPPAADPDALEVVAPQRLAPNDRAAKDRAATDKAPVNEAPVLDAPKLDGPRLDNAFSVPDISGGATAPEMQALPEEPSPPAVLRKDGRKPAPFAATAAKPIDAKPIDAKPVDDQPITPEVERPDAPAAEPRPLAKPETKPAPVRADPVKADKTATGQSSEPDQPPAPPKSSAEDPDTRSSQSNEDDASAKRSRSSEADAATRRHSKTFVTPKEIERPQQPLKPLSRNQMNLRSRLRSVLAYYYRRPLNSADHDSWEVMHSMLSYGLYSRVQDGGRRGKPVTAVGYLCFNKPCGRYQMLYLTPEGNLDCRVGVGMQGHKGQLLAMLAQCNVSPDYPIRVEGKDFTIRDLIAAEQLTCYARTELTFKLIGLMHYLPSDSTWVNDQGEHWDFEKLIADERTQKIRGAACGGTHRLGGLALAAKKRVARGEPLDGEWAEAQKFVEEYQNYAFRLQNRDGSLSTEWFRGPGDEDDIDRRIRTTGHLLEWLIYSVPEEQLTEYRITRAVNYLTSLISSNTDNAWEIGPLAHALHALKLYDERVFEPYDDPSGPKIAGRSNRPVNLNYKSLQSGMSESYFYVQQRHEERENRGGLGGLFGIGSSSSRRSR</sequence>
<keyword evidence="3" id="KW-1185">Reference proteome</keyword>
<dbReference type="AlphaFoldDB" id="A0A5C5YS39"/>
<evidence type="ECO:0000256" key="1">
    <source>
        <dbReference type="SAM" id="MobiDB-lite"/>
    </source>
</evidence>
<feature type="region of interest" description="Disordered" evidence="1">
    <location>
        <begin position="71"/>
        <end position="360"/>
    </location>
</feature>
<feature type="compositionally biased region" description="Low complexity" evidence="1">
    <location>
        <begin position="736"/>
        <end position="745"/>
    </location>
</feature>
<feature type="compositionally biased region" description="Basic and acidic residues" evidence="1">
    <location>
        <begin position="329"/>
        <end position="343"/>
    </location>
</feature>
<gene>
    <name evidence="2" type="ORF">Pla123a_14620</name>
</gene>
<feature type="compositionally biased region" description="Basic and acidic residues" evidence="1">
    <location>
        <begin position="243"/>
        <end position="254"/>
    </location>
</feature>
<comment type="caution">
    <text evidence="2">The sequence shown here is derived from an EMBL/GenBank/DDBJ whole genome shotgun (WGS) entry which is preliminary data.</text>
</comment>
<name>A0A5C5YS39_9BACT</name>
<protein>
    <submittedName>
        <fullName evidence="2">Uncharacterized protein</fullName>
    </submittedName>
</protein>
<feature type="region of interest" description="Disordered" evidence="1">
    <location>
        <begin position="726"/>
        <end position="745"/>
    </location>
</feature>
<feature type="compositionally biased region" description="Low complexity" evidence="1">
    <location>
        <begin position="232"/>
        <end position="242"/>
    </location>
</feature>
<reference evidence="2 3" key="1">
    <citation type="submission" date="2019-02" db="EMBL/GenBank/DDBJ databases">
        <title>Deep-cultivation of Planctomycetes and their phenomic and genomic characterization uncovers novel biology.</title>
        <authorList>
            <person name="Wiegand S."/>
            <person name="Jogler M."/>
            <person name="Boedeker C."/>
            <person name="Pinto D."/>
            <person name="Vollmers J."/>
            <person name="Rivas-Marin E."/>
            <person name="Kohn T."/>
            <person name="Peeters S.H."/>
            <person name="Heuer A."/>
            <person name="Rast P."/>
            <person name="Oberbeckmann S."/>
            <person name="Bunk B."/>
            <person name="Jeske O."/>
            <person name="Meyerdierks A."/>
            <person name="Storesund J.E."/>
            <person name="Kallscheuer N."/>
            <person name="Luecker S."/>
            <person name="Lage O.M."/>
            <person name="Pohl T."/>
            <person name="Merkel B.J."/>
            <person name="Hornburger P."/>
            <person name="Mueller R.-W."/>
            <person name="Bruemmer F."/>
            <person name="Labrenz M."/>
            <person name="Spormann A.M."/>
            <person name="Op Den Camp H."/>
            <person name="Overmann J."/>
            <person name="Amann R."/>
            <person name="Jetten M.S.M."/>
            <person name="Mascher T."/>
            <person name="Medema M.H."/>
            <person name="Devos D.P."/>
            <person name="Kaster A.-K."/>
            <person name="Ovreas L."/>
            <person name="Rohde M."/>
            <person name="Galperin M.Y."/>
            <person name="Jogler C."/>
        </authorList>
    </citation>
    <scope>NUCLEOTIDE SEQUENCE [LARGE SCALE GENOMIC DNA]</scope>
    <source>
        <strain evidence="2 3">Pla123a</strain>
    </source>
</reference>
<feature type="compositionally biased region" description="Basic and acidic residues" evidence="1">
    <location>
        <begin position="97"/>
        <end position="109"/>
    </location>
</feature>
<evidence type="ECO:0000313" key="2">
    <source>
        <dbReference type="EMBL" id="TWT77666.1"/>
    </source>
</evidence>
<dbReference type="Proteomes" id="UP000318478">
    <property type="component" value="Unassembled WGS sequence"/>
</dbReference>